<dbReference type="RefSeq" id="WP_207846983.1">
    <property type="nucleotide sequence ID" value="NZ_JAFVMH010000009.1"/>
</dbReference>
<evidence type="ECO:0008006" key="4">
    <source>
        <dbReference type="Google" id="ProtNLM"/>
    </source>
</evidence>
<feature type="region of interest" description="Disordered" evidence="1">
    <location>
        <begin position="137"/>
        <end position="162"/>
    </location>
</feature>
<comment type="caution">
    <text evidence="2">The sequence shown here is derived from an EMBL/GenBank/DDBJ whole genome shotgun (WGS) entry which is preliminary data.</text>
</comment>
<evidence type="ECO:0000313" key="2">
    <source>
        <dbReference type="EMBL" id="MBO1326316.1"/>
    </source>
</evidence>
<sequence>MPVRRRMNVYFETGLLNEVSLLAARQKVSKSAVVEMAVQSFLTGDDAGQREAALIRRLDHLSRQMDGMDEDLSILGETLALYVRAWMNAQLPLPPDAQEAAKARGRERYQNFLTVLLRNLATRDRFLKERSRDIAAFREHRAVNPPAGPSGGPDEAGPSGVE</sequence>
<reference evidence="2" key="1">
    <citation type="submission" date="2021-03" db="EMBL/GenBank/DDBJ databases">
        <title>The complete genome sequence of Acetobacter sp. TBRC 12339.</title>
        <authorList>
            <person name="Charoenyingcharoen P."/>
            <person name="Yukphan P."/>
        </authorList>
    </citation>
    <scope>NUCLEOTIDE SEQUENCE</scope>
    <source>
        <strain evidence="2">TBRC 12339</strain>
    </source>
</reference>
<gene>
    <name evidence="2" type="ORF">J2D77_14260</name>
</gene>
<name>A0A939HPJ7_9PROT</name>
<accession>A0A939HPJ7</accession>
<evidence type="ECO:0000256" key="1">
    <source>
        <dbReference type="SAM" id="MobiDB-lite"/>
    </source>
</evidence>
<evidence type="ECO:0000313" key="3">
    <source>
        <dbReference type="Proteomes" id="UP000664073"/>
    </source>
</evidence>
<dbReference type="Proteomes" id="UP000664073">
    <property type="component" value="Unassembled WGS sequence"/>
</dbReference>
<organism evidence="2 3">
    <name type="scientific">Acetobacter garciniae</name>
    <dbReference type="NCBI Taxonomy" id="2817435"/>
    <lineage>
        <taxon>Bacteria</taxon>
        <taxon>Pseudomonadati</taxon>
        <taxon>Pseudomonadota</taxon>
        <taxon>Alphaproteobacteria</taxon>
        <taxon>Acetobacterales</taxon>
        <taxon>Acetobacteraceae</taxon>
        <taxon>Acetobacter</taxon>
    </lineage>
</organism>
<keyword evidence="3" id="KW-1185">Reference proteome</keyword>
<dbReference type="AlphaFoldDB" id="A0A939HPJ7"/>
<protein>
    <recommendedName>
        <fullName evidence="4">CopG family transcriptional regulator</fullName>
    </recommendedName>
</protein>
<dbReference type="EMBL" id="JAFVMH010000009">
    <property type="protein sequence ID" value="MBO1326316.1"/>
    <property type="molecule type" value="Genomic_DNA"/>
</dbReference>
<proteinExistence type="predicted"/>